<feature type="compositionally biased region" description="Low complexity" evidence="1">
    <location>
        <begin position="351"/>
        <end position="361"/>
    </location>
</feature>
<reference evidence="3" key="1">
    <citation type="journal article" date="2011" name="Genetics">
        <title>Massive changes in genome architecture accompany the transition to self-fertility in the filamentous fungus Neurospora tetrasperma.</title>
        <authorList>
            <person name="Ellison C.E."/>
            <person name="Stajich J.E."/>
            <person name="Jacobson D.J."/>
            <person name="Natvig D.O."/>
            <person name="Lapidus A."/>
            <person name="Foster B."/>
            <person name="Aerts A."/>
            <person name="Riley R."/>
            <person name="Lindquist E.A."/>
            <person name="Grigoriev I.V."/>
            <person name="Taylor J.W."/>
        </authorList>
    </citation>
    <scope>NUCLEOTIDE SEQUENCE [LARGE SCALE GENOMIC DNA]</scope>
    <source>
        <strain evidence="3">FGSC 2508 / P0657</strain>
    </source>
</reference>
<dbReference type="RefSeq" id="XP_009848217.1">
    <property type="nucleotide sequence ID" value="XM_009849915.1"/>
</dbReference>
<keyword evidence="3" id="KW-1185">Reference proteome</keyword>
<feature type="compositionally biased region" description="Basic and acidic residues" evidence="1">
    <location>
        <begin position="249"/>
        <end position="263"/>
    </location>
</feature>
<dbReference type="AlphaFoldDB" id="F8MBB4"/>
<feature type="region of interest" description="Disordered" evidence="1">
    <location>
        <begin position="231"/>
        <end position="389"/>
    </location>
</feature>
<organism evidence="2 3">
    <name type="scientific">Neurospora tetrasperma (strain FGSC 2508 / ATCC MYA-4615 / P0657)</name>
    <dbReference type="NCBI Taxonomy" id="510951"/>
    <lineage>
        <taxon>Eukaryota</taxon>
        <taxon>Fungi</taxon>
        <taxon>Dikarya</taxon>
        <taxon>Ascomycota</taxon>
        <taxon>Pezizomycotina</taxon>
        <taxon>Sordariomycetes</taxon>
        <taxon>Sordariomycetidae</taxon>
        <taxon>Sordariales</taxon>
        <taxon>Sordariaceae</taxon>
        <taxon>Neurospora</taxon>
    </lineage>
</organism>
<dbReference type="Proteomes" id="UP000008065">
    <property type="component" value="Unassembled WGS sequence"/>
</dbReference>
<protein>
    <submittedName>
        <fullName evidence="2">Uncharacterized protein</fullName>
    </submittedName>
</protein>
<dbReference type="KEGG" id="nte:NEUTE1DRAFT107633"/>
<accession>F8MBB4</accession>
<proteinExistence type="predicted"/>
<dbReference type="GeneID" id="20822347"/>
<evidence type="ECO:0000256" key="1">
    <source>
        <dbReference type="SAM" id="MobiDB-lite"/>
    </source>
</evidence>
<evidence type="ECO:0000313" key="2">
    <source>
        <dbReference type="EMBL" id="EGO61079.1"/>
    </source>
</evidence>
<dbReference type="VEuPathDB" id="FungiDB:NEUTE1DRAFT_107633"/>
<dbReference type="HOGENOM" id="CLU_567520_0_0_1"/>
<gene>
    <name evidence="2" type="ORF">NEUTE1DRAFT_107633</name>
</gene>
<feature type="compositionally biased region" description="Basic and acidic residues" evidence="1">
    <location>
        <begin position="308"/>
        <end position="323"/>
    </location>
</feature>
<sequence>MLIQVGYHPIYRAHLLLARGVGGIEFLPPNLQRMDKVAIIFSLYSRDPSEVPGFPSDLSPQDALRPETVFRICTAAKREFDPFITSDLGEFLARIRHVLSLVLGHPDCNDEDSKKVDDAWQCVCHDNRELLCAAWEAGRPYLGPDTKAGRARITKAQASMELKLADHSSLEPDNPSRESINEACFSSPATTAPTPEDHRLRQHELVIPNPTPPRSFPSGDKKECVKATRTALGALSLSEQNRRRNKTTSPERARRDQHEDEGYNRMSDMGHVSPENDEDDDEDLDIQNDMGCFRLPDRDGRSSAPTSESRHQNQHEDKGRIRLSDLGYVSPEDDDDDGSGGDYWQVQYHKQLQQLQQQQQQHLNPSGHGETRKMRWGHNDSSSEGMDGQMKSVEAGEYPFSRRQPGDDMWLPPCDHPNQQQQAATGSKAALTEDVHDVLCPHSYHSGCHIRF</sequence>
<dbReference type="OrthoDB" id="4584308at2759"/>
<dbReference type="EMBL" id="GL891302">
    <property type="protein sequence ID" value="EGO61079.1"/>
    <property type="molecule type" value="Genomic_DNA"/>
</dbReference>
<name>F8MBB4_NEUT8</name>
<feature type="region of interest" description="Disordered" evidence="1">
    <location>
        <begin position="206"/>
        <end position="225"/>
    </location>
</feature>
<evidence type="ECO:0000313" key="3">
    <source>
        <dbReference type="Proteomes" id="UP000008065"/>
    </source>
</evidence>
<feature type="compositionally biased region" description="Acidic residues" evidence="1">
    <location>
        <begin position="275"/>
        <end position="286"/>
    </location>
</feature>